<keyword evidence="1" id="KW-1133">Transmembrane helix</keyword>
<organism evidence="2 3">
    <name type="scientific">Paraclostridium benzoelyticum</name>
    <dbReference type="NCBI Taxonomy" id="1629550"/>
    <lineage>
        <taxon>Bacteria</taxon>
        <taxon>Bacillati</taxon>
        <taxon>Bacillota</taxon>
        <taxon>Clostridia</taxon>
        <taxon>Peptostreptococcales</taxon>
        <taxon>Peptostreptococcaceae</taxon>
        <taxon>Paraclostridium</taxon>
    </lineage>
</organism>
<protein>
    <recommendedName>
        <fullName evidence="4">DHHW protein</fullName>
    </recommendedName>
</protein>
<evidence type="ECO:0000256" key="1">
    <source>
        <dbReference type="SAM" id="Phobius"/>
    </source>
</evidence>
<evidence type="ECO:0000313" key="2">
    <source>
        <dbReference type="EMBL" id="KKX99820.1"/>
    </source>
</evidence>
<gene>
    <name evidence="2" type="ORF">VN21_17590</name>
</gene>
<evidence type="ECO:0000313" key="3">
    <source>
        <dbReference type="Proteomes" id="UP000034407"/>
    </source>
</evidence>
<feature type="transmembrane region" description="Helical" evidence="1">
    <location>
        <begin position="21"/>
        <end position="41"/>
    </location>
</feature>
<dbReference type="Proteomes" id="UP000034407">
    <property type="component" value="Unassembled WGS sequence"/>
</dbReference>
<name>A0A0M3DCG6_9FIRM</name>
<reference evidence="2 3" key="1">
    <citation type="submission" date="2015-04" db="EMBL/GenBank/DDBJ databases">
        <title>Microcin producing Clostridium sp. JC272T.</title>
        <authorList>
            <person name="Jyothsna T."/>
            <person name="Sasikala C."/>
            <person name="Ramana C."/>
        </authorList>
    </citation>
    <scope>NUCLEOTIDE SEQUENCE [LARGE SCALE GENOMIC DNA]</scope>
    <source>
        <strain evidence="2 3">JC272</strain>
    </source>
</reference>
<proteinExistence type="predicted"/>
<dbReference type="PATRIC" id="fig|1629550.3.peg.3053"/>
<keyword evidence="1" id="KW-0812">Transmembrane</keyword>
<dbReference type="Pfam" id="PF14286">
    <property type="entry name" value="DHHW"/>
    <property type="match status" value="1"/>
</dbReference>
<sequence>MSRKLKRQEKRKNELSKILNKINIFIFVATLIMFSVLSVIIPKKTVSEIEKRELAKFPKYTKESLFSGEYFKGIENFYNDTFPFRDKFLQIYSHINESKGIRQGEDEIKLYK</sequence>
<dbReference type="AlphaFoldDB" id="A0A0M3DCG6"/>
<dbReference type="OrthoDB" id="175771at2"/>
<comment type="caution">
    <text evidence="2">The sequence shown here is derived from an EMBL/GenBank/DDBJ whole genome shotgun (WGS) entry which is preliminary data.</text>
</comment>
<dbReference type="InterPro" id="IPR025945">
    <property type="entry name" value="DHHW"/>
</dbReference>
<keyword evidence="1" id="KW-0472">Membrane</keyword>
<evidence type="ECO:0008006" key="4">
    <source>
        <dbReference type="Google" id="ProtNLM"/>
    </source>
</evidence>
<accession>A0A0M3DCG6</accession>
<dbReference type="EMBL" id="LBBT01000361">
    <property type="protein sequence ID" value="KKX99820.1"/>
    <property type="molecule type" value="Genomic_DNA"/>
</dbReference>
<keyword evidence="3" id="KW-1185">Reference proteome</keyword>